<accession>A0A2S9H469</accession>
<feature type="domain" description="VOC" evidence="1">
    <location>
        <begin position="3"/>
        <end position="120"/>
    </location>
</feature>
<name>A0A2S9H469_9BURK</name>
<dbReference type="AlphaFoldDB" id="A0A2S9H469"/>
<dbReference type="Proteomes" id="UP000237839">
    <property type="component" value="Unassembled WGS sequence"/>
</dbReference>
<keyword evidence="3" id="KW-1185">Reference proteome</keyword>
<sequence length="123" mass="13243">MFNPNFILLYVANPLASADFYAKLLGKPAIEKSPTFAMFALESGVKLGLWAKHTVEPAVTASQGGSELAFAVANNDIVTAQHNDWKERGLVIAQTPTAMDFGYTFVALDPDGNRLRVFAPSAP</sequence>
<dbReference type="EMBL" id="PUGF01000002">
    <property type="protein sequence ID" value="PRC94751.1"/>
    <property type="molecule type" value="Genomic_DNA"/>
</dbReference>
<gene>
    <name evidence="2" type="ORF">S2091_0754</name>
</gene>
<evidence type="ECO:0000259" key="1">
    <source>
        <dbReference type="PROSITE" id="PS51819"/>
    </source>
</evidence>
<dbReference type="PROSITE" id="PS51819">
    <property type="entry name" value="VOC"/>
    <property type="match status" value="1"/>
</dbReference>
<protein>
    <submittedName>
        <fullName evidence="2">Glyoxalase-like domain</fullName>
    </submittedName>
</protein>
<dbReference type="OrthoDB" id="9806945at2"/>
<evidence type="ECO:0000313" key="3">
    <source>
        <dbReference type="Proteomes" id="UP000237839"/>
    </source>
</evidence>
<dbReference type="RefSeq" id="WP_105530451.1">
    <property type="nucleotide sequence ID" value="NZ_PUGF01000002.1"/>
</dbReference>
<proteinExistence type="predicted"/>
<evidence type="ECO:0000313" key="2">
    <source>
        <dbReference type="EMBL" id="PRC94751.1"/>
    </source>
</evidence>
<dbReference type="InterPro" id="IPR004360">
    <property type="entry name" value="Glyas_Fos-R_dOase_dom"/>
</dbReference>
<dbReference type="PIRSF" id="PIRSF039020">
    <property type="entry name" value="EhpR"/>
    <property type="match status" value="1"/>
</dbReference>
<dbReference type="InterPro" id="IPR037523">
    <property type="entry name" value="VOC_core"/>
</dbReference>
<dbReference type="InterPro" id="IPR029068">
    <property type="entry name" value="Glyas_Bleomycin-R_OHBP_Dase"/>
</dbReference>
<dbReference type="SUPFAM" id="SSF54593">
    <property type="entry name" value="Glyoxalase/Bleomycin resistance protein/Dihydroxybiphenyl dioxygenase"/>
    <property type="match status" value="1"/>
</dbReference>
<comment type="caution">
    <text evidence="2">The sequence shown here is derived from an EMBL/GenBank/DDBJ whole genome shotgun (WGS) entry which is preliminary data.</text>
</comment>
<reference evidence="2 3" key="1">
    <citation type="submission" date="2018-02" db="EMBL/GenBank/DDBJ databases">
        <title>Solimicrobium silvestre gen. nov., sp. nov., isolated from alpine forest soil.</title>
        <authorList>
            <person name="Margesin R."/>
            <person name="Albuquerque L."/>
            <person name="Zhang D.-C."/>
            <person name="Froufe H.J.C."/>
            <person name="Severino R."/>
            <person name="Roxo I."/>
            <person name="Egas C."/>
            <person name="Da Costa M.S."/>
        </authorList>
    </citation>
    <scope>NUCLEOTIDE SEQUENCE [LARGE SCALE GENOMIC DNA]</scope>
    <source>
        <strain evidence="2 3">S20-91</strain>
    </source>
</reference>
<dbReference type="InterPro" id="IPR026275">
    <property type="entry name" value="Glyoxalase/dOase/EhpR"/>
</dbReference>
<dbReference type="Gene3D" id="3.30.720.110">
    <property type="match status" value="1"/>
</dbReference>
<dbReference type="Gene3D" id="3.30.720.120">
    <property type="match status" value="1"/>
</dbReference>
<dbReference type="Pfam" id="PF00903">
    <property type="entry name" value="Glyoxalase"/>
    <property type="match status" value="1"/>
</dbReference>
<organism evidence="2 3">
    <name type="scientific">Solimicrobium silvestre</name>
    <dbReference type="NCBI Taxonomy" id="2099400"/>
    <lineage>
        <taxon>Bacteria</taxon>
        <taxon>Pseudomonadati</taxon>
        <taxon>Pseudomonadota</taxon>
        <taxon>Betaproteobacteria</taxon>
        <taxon>Burkholderiales</taxon>
        <taxon>Oxalobacteraceae</taxon>
        <taxon>Solimicrobium</taxon>
    </lineage>
</organism>